<dbReference type="Gene3D" id="1.10.10.10">
    <property type="entry name" value="Winged helix-like DNA-binding domain superfamily/Winged helix DNA-binding domain"/>
    <property type="match status" value="1"/>
</dbReference>
<comment type="caution">
    <text evidence="5">The sequence shown here is derived from an EMBL/GenBank/DDBJ whole genome shotgun (WGS) entry which is preliminary data.</text>
</comment>
<dbReference type="PROSITE" id="PS50995">
    <property type="entry name" value="HTH_MARR_2"/>
    <property type="match status" value="1"/>
</dbReference>
<dbReference type="InterPro" id="IPR039422">
    <property type="entry name" value="MarR/SlyA-like"/>
</dbReference>
<name>A0A9X6YSV5_BACCE</name>
<evidence type="ECO:0000313" key="5">
    <source>
        <dbReference type="EMBL" id="PEQ87947.1"/>
    </source>
</evidence>
<evidence type="ECO:0000256" key="2">
    <source>
        <dbReference type="ARBA" id="ARBA00023125"/>
    </source>
</evidence>
<dbReference type="EMBL" id="NTXW01000023">
    <property type="protein sequence ID" value="PEQ87947.1"/>
    <property type="molecule type" value="Genomic_DNA"/>
</dbReference>
<keyword evidence="3" id="KW-0804">Transcription</keyword>
<dbReference type="GO" id="GO:0003677">
    <property type="term" value="F:DNA binding"/>
    <property type="evidence" value="ECO:0007669"/>
    <property type="project" value="UniProtKB-KW"/>
</dbReference>
<keyword evidence="2" id="KW-0238">DNA-binding</keyword>
<dbReference type="AlphaFoldDB" id="A0A9X6YSV5"/>
<feature type="domain" description="HTH marR-type" evidence="4">
    <location>
        <begin position="1"/>
        <end position="134"/>
    </location>
</feature>
<evidence type="ECO:0000256" key="1">
    <source>
        <dbReference type="ARBA" id="ARBA00023015"/>
    </source>
</evidence>
<dbReference type="RefSeq" id="WP_098323899.1">
    <property type="nucleotide sequence ID" value="NZ_NTXW01000023.1"/>
</dbReference>
<proteinExistence type="predicted"/>
<keyword evidence="1" id="KW-0805">Transcription regulation</keyword>
<dbReference type="PANTHER" id="PTHR33164:SF64">
    <property type="entry name" value="TRANSCRIPTIONAL REGULATOR SLYA"/>
    <property type="match status" value="1"/>
</dbReference>
<dbReference type="Pfam" id="PF12802">
    <property type="entry name" value="MarR_2"/>
    <property type="match status" value="1"/>
</dbReference>
<sequence>MDNLGYLLHKISVMTKTELSNQLKQYELTAQQWSVLKDISLHPEGTTPAMIADRLLSDRPTVSGIVKRLLEKKLIVTTHNPSDKRSLLIFLTDETKKLIPKIENISDDVIKDATADISKNDVQTTMRVLQHMIANLKMK</sequence>
<dbReference type="GO" id="GO:0006950">
    <property type="term" value="P:response to stress"/>
    <property type="evidence" value="ECO:0007669"/>
    <property type="project" value="TreeGrafter"/>
</dbReference>
<protein>
    <submittedName>
        <fullName evidence="5">Transcriptional regulator</fullName>
    </submittedName>
</protein>
<reference evidence="5 6" key="1">
    <citation type="submission" date="2017-09" db="EMBL/GenBank/DDBJ databases">
        <title>Large-scale bioinformatics analysis of Bacillus genomes uncovers conserved roles of natural products in bacterial physiology.</title>
        <authorList>
            <consortium name="Agbiome Team Llc"/>
            <person name="Bleich R.M."/>
            <person name="Kirk G.J."/>
            <person name="Santa Maria K.C."/>
            <person name="Allen S.E."/>
            <person name="Farag S."/>
            <person name="Shank E.A."/>
            <person name="Bowers A."/>
        </authorList>
    </citation>
    <scope>NUCLEOTIDE SEQUENCE [LARGE SCALE GENOMIC DNA]</scope>
    <source>
        <strain evidence="5 6">AFS006334</strain>
    </source>
</reference>
<gene>
    <name evidence="5" type="ORF">CN475_11805</name>
</gene>
<evidence type="ECO:0000259" key="4">
    <source>
        <dbReference type="PROSITE" id="PS50995"/>
    </source>
</evidence>
<dbReference type="InterPro" id="IPR036388">
    <property type="entry name" value="WH-like_DNA-bd_sf"/>
</dbReference>
<dbReference type="Proteomes" id="UP000219869">
    <property type="component" value="Unassembled WGS sequence"/>
</dbReference>
<dbReference type="InterPro" id="IPR036390">
    <property type="entry name" value="WH_DNA-bd_sf"/>
</dbReference>
<organism evidence="5 6">
    <name type="scientific">Bacillus cereus</name>
    <dbReference type="NCBI Taxonomy" id="1396"/>
    <lineage>
        <taxon>Bacteria</taxon>
        <taxon>Bacillati</taxon>
        <taxon>Bacillota</taxon>
        <taxon>Bacilli</taxon>
        <taxon>Bacillales</taxon>
        <taxon>Bacillaceae</taxon>
        <taxon>Bacillus</taxon>
        <taxon>Bacillus cereus group</taxon>
    </lineage>
</organism>
<dbReference type="GO" id="GO:0003700">
    <property type="term" value="F:DNA-binding transcription factor activity"/>
    <property type="evidence" value="ECO:0007669"/>
    <property type="project" value="InterPro"/>
</dbReference>
<dbReference type="SUPFAM" id="SSF46785">
    <property type="entry name" value="Winged helix' DNA-binding domain"/>
    <property type="match status" value="1"/>
</dbReference>
<dbReference type="SMART" id="SM00347">
    <property type="entry name" value="HTH_MARR"/>
    <property type="match status" value="1"/>
</dbReference>
<accession>A0A9X6YSV5</accession>
<evidence type="ECO:0000256" key="3">
    <source>
        <dbReference type="ARBA" id="ARBA00023163"/>
    </source>
</evidence>
<dbReference type="PANTHER" id="PTHR33164">
    <property type="entry name" value="TRANSCRIPTIONAL REGULATOR, MARR FAMILY"/>
    <property type="match status" value="1"/>
</dbReference>
<dbReference type="InterPro" id="IPR000835">
    <property type="entry name" value="HTH_MarR-typ"/>
</dbReference>
<evidence type="ECO:0000313" key="6">
    <source>
        <dbReference type="Proteomes" id="UP000219869"/>
    </source>
</evidence>